<dbReference type="Pfam" id="PF14625">
    <property type="entry name" value="Lustrin_cystein"/>
    <property type="match status" value="12"/>
</dbReference>
<dbReference type="WBParaSite" id="TCONS_00015377.p1">
    <property type="protein sequence ID" value="TCONS_00015377.p1"/>
    <property type="gene ID" value="XLOC_009622"/>
</dbReference>
<dbReference type="PROSITE" id="PS00280">
    <property type="entry name" value="BPTI_KUNITZ_1"/>
    <property type="match status" value="2"/>
</dbReference>
<dbReference type="Gene3D" id="4.10.410.10">
    <property type="entry name" value="Pancreatic trypsin inhibitor Kunitz domain"/>
    <property type="match status" value="4"/>
</dbReference>
<dbReference type="Proteomes" id="UP000035681">
    <property type="component" value="Unplaced"/>
</dbReference>
<dbReference type="SUPFAM" id="SSF57362">
    <property type="entry name" value="BPTI-like"/>
    <property type="match status" value="5"/>
</dbReference>
<dbReference type="CDD" id="cd00109">
    <property type="entry name" value="Kunitz-type"/>
    <property type="match status" value="2"/>
</dbReference>
<feature type="coiled-coil region" evidence="1">
    <location>
        <begin position="205"/>
        <end position="232"/>
    </location>
</feature>
<dbReference type="InterPro" id="IPR006150">
    <property type="entry name" value="Cys_repeat_1"/>
</dbReference>
<organism evidence="5">
    <name type="scientific">Strongyloides stercoralis</name>
    <name type="common">Threadworm</name>
    <dbReference type="NCBI Taxonomy" id="6248"/>
    <lineage>
        <taxon>Eukaryota</taxon>
        <taxon>Metazoa</taxon>
        <taxon>Ecdysozoa</taxon>
        <taxon>Nematoda</taxon>
        <taxon>Chromadorea</taxon>
        <taxon>Rhabditida</taxon>
        <taxon>Tylenchina</taxon>
        <taxon>Panagrolaimomorpha</taxon>
        <taxon>Strongyloidoidea</taxon>
        <taxon>Strongyloididae</taxon>
        <taxon>Strongyloides</taxon>
    </lineage>
</organism>
<feature type="domain" description="BPTI/Kunitz inhibitor" evidence="3">
    <location>
        <begin position="905"/>
        <end position="957"/>
    </location>
</feature>
<dbReference type="InterPro" id="IPR020901">
    <property type="entry name" value="Prtase_inh_Kunz-CS"/>
</dbReference>
<dbReference type="InterPro" id="IPR028150">
    <property type="entry name" value="Lustrin_cystein"/>
</dbReference>
<name>A0A0K0EMR3_STRER</name>
<evidence type="ECO:0000313" key="6">
    <source>
        <dbReference type="WBParaSite" id="TCONS_00015377.p1"/>
    </source>
</evidence>
<dbReference type="GO" id="GO:0004867">
    <property type="term" value="F:serine-type endopeptidase inhibitor activity"/>
    <property type="evidence" value="ECO:0007669"/>
    <property type="project" value="InterPro"/>
</dbReference>
<dbReference type="InterPro" id="IPR037291">
    <property type="entry name" value="DUF4139"/>
</dbReference>
<dbReference type="InterPro" id="IPR053014">
    <property type="entry name" value="Cuticle_assoc_divergent"/>
</dbReference>
<accession>A0A0K0EMR3</accession>
<dbReference type="PANTHER" id="PTHR46339">
    <property type="entry name" value="PROTEIN CBG15282-RELATED"/>
    <property type="match status" value="1"/>
</dbReference>
<dbReference type="AlphaFoldDB" id="A0A0K0EMR3"/>
<dbReference type="InterPro" id="IPR002223">
    <property type="entry name" value="Kunitz_BPTI"/>
</dbReference>
<dbReference type="Pfam" id="PF13598">
    <property type="entry name" value="DUF4139"/>
    <property type="match status" value="1"/>
</dbReference>
<dbReference type="InterPro" id="IPR011935">
    <property type="entry name" value="CHP02231"/>
</dbReference>
<evidence type="ECO:0000313" key="4">
    <source>
        <dbReference type="Proteomes" id="UP000035681"/>
    </source>
</evidence>
<dbReference type="NCBIfam" id="TIGR02231">
    <property type="entry name" value="mucoidy inhibitor MuiA family protein"/>
    <property type="match status" value="1"/>
</dbReference>
<feature type="compositionally biased region" description="Polar residues" evidence="2">
    <location>
        <begin position="325"/>
        <end position="336"/>
    </location>
</feature>
<evidence type="ECO:0000256" key="1">
    <source>
        <dbReference type="SAM" id="Coils"/>
    </source>
</evidence>
<feature type="domain" description="BPTI/Kunitz inhibitor" evidence="3">
    <location>
        <begin position="1497"/>
        <end position="1550"/>
    </location>
</feature>
<dbReference type="Pfam" id="PF13600">
    <property type="entry name" value="DUF4140"/>
    <property type="match status" value="1"/>
</dbReference>
<protein>
    <submittedName>
        <fullName evidence="6">BPTI/Kunitz inhibitor domain-containing protein</fullName>
    </submittedName>
    <submittedName>
        <fullName evidence="5">DUF4140 domain-containing protein</fullName>
    </submittedName>
</protein>
<reference evidence="5" key="1">
    <citation type="submission" date="2015-08" db="UniProtKB">
        <authorList>
            <consortium name="WormBaseParasite"/>
        </authorList>
    </citation>
    <scope>IDENTIFICATION</scope>
</reference>
<evidence type="ECO:0000313" key="5">
    <source>
        <dbReference type="WBParaSite" id="SSTP_0001075500.1"/>
    </source>
</evidence>
<sequence length="2199" mass="249294">MKGDITHKNRIDVECKDLPVKTVVIFKDKAEVKKAIDVDCTTGSNIIHIKNVSPVLDRNSVRVEVIGEGLIQDVEYEEENKNIDDYDNAEILEKEKEREKIEYLIKTLEGDIESLSNGIEVLQSIANNTKNQNNSKKKMKSISQNNFNCDGSKKIDKINDLENINSLHQVTSNDFGDFPKGENLKDFMLFLETYCQKYSEMKVKMNTKRVELIKYKNELDDLNDQINRLRCENEYDPFNRSIIITVYGITWRPYYDIRVSISETSANLDNLVHVDFFGIIEQQVDEDWIDANIYLSTANPSISGSAPPLSRTTVSAVKGSLGEGRSNTTKQTKGYSLPNSDDTGFESFDYNEISDAFGMYHRLKEITVCDGTVNRLAWPGIPPVYYSVEDPVTIYKNSVKNKVKITSFTMHATYKHEIHPSNSTSAFLVASITNNSQNVILPGNASVYFNGNYVGVTDVGHLYENKSIKCNLGLDPSIKVEHRTPIKKYETIGIISKNNLYTHEQTLVVRNAKPSQTVNIVTRENIPKSNDERVKISLLSPDIKNSKECIRITEDAILEWNTTLAPGEHREMIIKWSAEFPSNEKIVYKLNNKTSPSGSYYVLNCNIKPPAKCSKHHKCIHPNSVEKKLIPIHNVMMYPMITLKRCNLQQHCPNEKWYCSSSGYCHCKKNFVQIESDCWEKIPLNSEKKCYYDKQCSSVWPTARCFGNKCICTSPQVVVETSHGLICTIPGECPLGYKSKNSQTSSNCSYKGGCSDKTYLGHLYDCIVSDNMNPICCPNKVLTCMQPVMSGNGHGKYLRYYYNSEIGTCISFVYKGGDMVNSNVFYTKSDCETYCQNSCPRGYEEMTPDGMPKLCNQNSDCSSKYSCHKNEVNDYGICCPSISYICSPLGGREYNNIGYRVDEYDTGSIPTFESNTFYPAFRYYYSISEKKCKSFLYQGEGGNLNQFMTLDHCQHFCSPLICDGSYALTQNNKIVTCSIENNCKHGYSCKNKICCPSMKKMCKNSNYEVLLEKEKNYDNSYPVQCLNDDDCPSSYGCHTTNTIGKNNNYGYCCKEITPTKTKYISILKNIEKSNRLKLPYPKEGNKFPTEKFHEKTKSITNSFPTLITTSTSRNLLPNEKVISTISIPKYENILCPANRIPLLDKDGKAVLCTIEDDLNSLKTHQSCGGSKLHSCAFRNVNSDIGLCCTNVKYGDHRCPSGMHPYLPSSLLEETNEHSLIPYRCSPLIENYCSSIQNNHTKGNEKHGAVCIFDEIYGNYHCCESFNKIPQILTESSYTTRKGYSFNHWSKNILEKSNQNISPTTTTENVVEMSTSTIELTTTTEKVQIINETEDGCKMLERPFLDIFNKNNILNCSPETINTCPPGFKCYKSITKDRYQCCGAMATCPSNSGALISPITNLPVVCNQTEGCPNNFFCHDKTKKGSKKYIFNSMKDDKKRNGICCSEDPVVSLCDHGVGLKDKNGKAILCKNNNCPKGYFCQDRFNISLCCPSPEHICTSPLIKGLSCEIAPPSQRYYYNIETKSCKKFTYTGCSGNDNRFESKDDCMKKCNIFDICNVGYPLIDLSGEIKSCSDSDPCLSGYDCVNTINKKIDHGENCNGSNDHENNNEPILMWYYNIIEMSCLPFEYRGCGGNYNRFISQEHCIKSCLINLCPAGLPQIENGQLMHCNNNTSCNSDYLCISTNYGNINENVCCPRPENYCLFKESNTTDLINPQHRYKFDETIDKCVDIIINSTIELQKTFISKEKCTNFCITDEEMCPKDSVPYRNSTTYLPISCSKSQNNCPIGYKCNLDKKIDLYTNNSIGFCCSEPILCPNGKKPFINKESSNILKSDILTCSNSNNYNDECPMNYLCLKLTNGKHGCCEENEFSEPCYYPSRPLIQSNLNGDVTVTCNEKYGKNSCPFGYICRHNPYFDEHFCCSDISQVDDLNSGKDAKKNNNKLLYNKPFFEPKFPGKNSKIQVFTNGILGHSSENQNLEIDKSYLKNTLIGNCKDGSNPLIEDDDVRICNPYIFLSCPLQYQCEYNDEMGRYQCCEKFIKNIDSLNLFNNMLNIDEMSYCPLGMKLVTKSNTNEPLICTTTPTHDTCPSNSKCLYSNYYWQYVCCKTNEITTFNSPEEFEKQAKMFLLKSFQPGEVGCQRDTQCQSIFSDAKCYDWICYCPKGQYIYEKTCVYQCPEGYEDRDGFCAKIYNSTPFPSTIL</sequence>
<dbReference type="WBParaSite" id="SSTP_0001075500.1">
    <property type="protein sequence ID" value="SSTP_0001075500.1"/>
    <property type="gene ID" value="SSTP_0001075500"/>
</dbReference>
<proteinExistence type="predicted"/>
<feature type="domain" description="BPTI/Kunitz inhibitor" evidence="3">
    <location>
        <begin position="1598"/>
        <end position="1648"/>
    </location>
</feature>
<dbReference type="SMART" id="SM00131">
    <property type="entry name" value="KU"/>
    <property type="match status" value="4"/>
</dbReference>
<evidence type="ECO:0000259" key="3">
    <source>
        <dbReference type="PROSITE" id="PS50279"/>
    </source>
</evidence>
<dbReference type="Pfam" id="PF00014">
    <property type="entry name" value="Kunitz_BPTI"/>
    <property type="match status" value="4"/>
</dbReference>
<keyword evidence="4" id="KW-1185">Reference proteome</keyword>
<feature type="domain" description="BPTI/Kunitz inhibitor" evidence="3">
    <location>
        <begin position="784"/>
        <end position="835"/>
    </location>
</feature>
<dbReference type="InterPro" id="IPR025554">
    <property type="entry name" value="DUF4140"/>
</dbReference>
<feature type="region of interest" description="Disordered" evidence="2">
    <location>
        <begin position="316"/>
        <end position="336"/>
    </location>
</feature>
<dbReference type="SMART" id="SM00289">
    <property type="entry name" value="WR1"/>
    <property type="match status" value="16"/>
</dbReference>
<dbReference type="PROSITE" id="PS50279">
    <property type="entry name" value="BPTI_KUNITZ_2"/>
    <property type="match status" value="4"/>
</dbReference>
<dbReference type="InterPro" id="IPR036880">
    <property type="entry name" value="Kunitz_BPTI_sf"/>
</dbReference>
<keyword evidence="1" id="KW-0175">Coiled coil</keyword>
<evidence type="ECO:0000256" key="2">
    <source>
        <dbReference type="SAM" id="MobiDB-lite"/>
    </source>
</evidence>
<dbReference type="STRING" id="6248.A0A0K0EMR3"/>